<proteinExistence type="predicted"/>
<dbReference type="Proteomes" id="UP001201449">
    <property type="component" value="Unassembled WGS sequence"/>
</dbReference>
<sequence length="254" mass="28664">MNFFSELKKRSKSLFWAGMLNLTAFAVLLALSFFDDRLVSGANVWHKPMKFSISICVFLWTMGWYLDYLPQIRKVQKIKITIILALVLEQIVIIGQAARGQLSHFNISTIGNAFLFQLMGIAIVVNTVMVLWALLLLRPVENLPLSYKRGLQIGMFIFILASLEGFMMVGNLGHTIGAPDGQEGIFFLNWAKAYGDLRIAHFFGLHALQVIPLFAWFVARGKVNWVYGFGLVYFVFSSLTLWNALAGNGIWFLG</sequence>
<dbReference type="RefSeq" id="WP_234860561.1">
    <property type="nucleotide sequence ID" value="NZ_JAKEVZ010000003.1"/>
</dbReference>
<feature type="transmembrane region" description="Helical" evidence="1">
    <location>
        <begin position="231"/>
        <end position="253"/>
    </location>
</feature>
<dbReference type="EMBL" id="JAKEVZ010000003">
    <property type="protein sequence ID" value="MCF1750461.1"/>
    <property type="molecule type" value="Genomic_DNA"/>
</dbReference>
<accession>A0ABS9BQW2</accession>
<protein>
    <submittedName>
        <fullName evidence="2">Uncharacterized protein</fullName>
    </submittedName>
</protein>
<reference evidence="2 3" key="1">
    <citation type="submission" date="2022-01" db="EMBL/GenBank/DDBJ databases">
        <title>Mariniradius saccharolyticus sp. nov., isolated from sediment of a river.</title>
        <authorList>
            <person name="Liu H."/>
        </authorList>
    </citation>
    <scope>NUCLEOTIDE SEQUENCE [LARGE SCALE GENOMIC DNA]</scope>
    <source>
        <strain evidence="2 3">RY-2</strain>
    </source>
</reference>
<evidence type="ECO:0000256" key="1">
    <source>
        <dbReference type="SAM" id="Phobius"/>
    </source>
</evidence>
<evidence type="ECO:0000313" key="3">
    <source>
        <dbReference type="Proteomes" id="UP001201449"/>
    </source>
</evidence>
<feature type="transmembrane region" description="Helical" evidence="1">
    <location>
        <begin position="80"/>
        <end position="98"/>
    </location>
</feature>
<feature type="transmembrane region" description="Helical" evidence="1">
    <location>
        <begin position="110"/>
        <end position="137"/>
    </location>
</feature>
<feature type="transmembrane region" description="Helical" evidence="1">
    <location>
        <begin position="51"/>
        <end position="68"/>
    </location>
</feature>
<feature type="transmembrane region" description="Helical" evidence="1">
    <location>
        <begin position="199"/>
        <end position="219"/>
    </location>
</feature>
<name>A0ABS9BQW2_9BACT</name>
<gene>
    <name evidence="2" type="ORF">L0U89_05200</name>
</gene>
<keyword evidence="1" id="KW-0812">Transmembrane</keyword>
<evidence type="ECO:0000313" key="2">
    <source>
        <dbReference type="EMBL" id="MCF1750461.1"/>
    </source>
</evidence>
<keyword evidence="1" id="KW-1133">Transmembrane helix</keyword>
<keyword evidence="3" id="KW-1185">Reference proteome</keyword>
<feature type="transmembrane region" description="Helical" evidence="1">
    <location>
        <begin position="149"/>
        <end position="169"/>
    </location>
</feature>
<organism evidence="2 3">
    <name type="scientific">Mariniradius sediminis</name>
    <dbReference type="NCBI Taxonomy" id="2909237"/>
    <lineage>
        <taxon>Bacteria</taxon>
        <taxon>Pseudomonadati</taxon>
        <taxon>Bacteroidota</taxon>
        <taxon>Cytophagia</taxon>
        <taxon>Cytophagales</taxon>
        <taxon>Cyclobacteriaceae</taxon>
        <taxon>Mariniradius</taxon>
    </lineage>
</organism>
<keyword evidence="1" id="KW-0472">Membrane</keyword>
<comment type="caution">
    <text evidence="2">The sequence shown here is derived from an EMBL/GenBank/DDBJ whole genome shotgun (WGS) entry which is preliminary data.</text>
</comment>